<dbReference type="Proteomes" id="UP000660024">
    <property type="component" value="Unassembled WGS sequence"/>
</dbReference>
<dbReference type="PANTHER" id="PTHR23403">
    <property type="entry name" value="TREHALASE"/>
    <property type="match status" value="1"/>
</dbReference>
<evidence type="ECO:0000256" key="1">
    <source>
        <dbReference type="ARBA" id="ARBA00022801"/>
    </source>
</evidence>
<proteinExistence type="predicted"/>
<dbReference type="InterPro" id="IPR001661">
    <property type="entry name" value="Glyco_hydro_37"/>
</dbReference>
<organism evidence="3 4">
    <name type="scientific">Pedobacter segetis</name>
    <dbReference type="NCBI Taxonomy" id="2793069"/>
    <lineage>
        <taxon>Bacteria</taxon>
        <taxon>Pseudomonadati</taxon>
        <taxon>Bacteroidota</taxon>
        <taxon>Sphingobacteriia</taxon>
        <taxon>Sphingobacteriales</taxon>
        <taxon>Sphingobacteriaceae</taxon>
        <taxon>Pedobacter</taxon>
    </lineage>
</organism>
<keyword evidence="2" id="KW-0326">Glycosidase</keyword>
<dbReference type="NCBIfam" id="NF009773">
    <property type="entry name" value="PRK13270.1"/>
    <property type="match status" value="1"/>
</dbReference>
<name>A0ABS1BIX1_9SPHI</name>
<dbReference type="NCBIfam" id="NF009774">
    <property type="entry name" value="PRK13271.1"/>
    <property type="match status" value="1"/>
</dbReference>
<protein>
    <submittedName>
        <fullName evidence="3">Alpha,alpha-trehalase TreA</fullName>
    </submittedName>
</protein>
<dbReference type="EMBL" id="JAEHFY010000005">
    <property type="protein sequence ID" value="MBK0382149.1"/>
    <property type="molecule type" value="Genomic_DNA"/>
</dbReference>
<dbReference type="PANTHER" id="PTHR23403:SF1">
    <property type="entry name" value="TREHALASE"/>
    <property type="match status" value="1"/>
</dbReference>
<evidence type="ECO:0000256" key="2">
    <source>
        <dbReference type="ARBA" id="ARBA00023295"/>
    </source>
</evidence>
<keyword evidence="1" id="KW-0378">Hydrolase</keyword>
<dbReference type="Gene3D" id="1.50.10.10">
    <property type="match status" value="1"/>
</dbReference>
<dbReference type="PROSITE" id="PS51257">
    <property type="entry name" value="PROKAR_LIPOPROTEIN"/>
    <property type="match status" value="1"/>
</dbReference>
<dbReference type="SUPFAM" id="SSF48208">
    <property type="entry name" value="Six-hairpin glycosidases"/>
    <property type="match status" value="1"/>
</dbReference>
<dbReference type="InterPro" id="IPR012341">
    <property type="entry name" value="6hp_glycosidase-like_sf"/>
</dbReference>
<keyword evidence="4" id="KW-1185">Reference proteome</keyword>
<dbReference type="RefSeq" id="WP_200584936.1">
    <property type="nucleotide sequence ID" value="NZ_JAEHFY010000005.1"/>
</dbReference>
<evidence type="ECO:0000313" key="3">
    <source>
        <dbReference type="EMBL" id="MBK0382149.1"/>
    </source>
</evidence>
<accession>A0ABS1BIX1</accession>
<gene>
    <name evidence="3" type="primary">treA</name>
    <name evidence="3" type="ORF">I5M32_04180</name>
</gene>
<dbReference type="PROSITE" id="PS00928">
    <property type="entry name" value="TREHALASE_2"/>
    <property type="match status" value="1"/>
</dbReference>
<dbReference type="InterPro" id="IPR008928">
    <property type="entry name" value="6-hairpin_glycosidase_sf"/>
</dbReference>
<reference evidence="3 4" key="1">
    <citation type="submission" date="2020-12" db="EMBL/GenBank/DDBJ databases">
        <title>Bacterial novel species Pedobacter sp. SD-b isolated from soil.</title>
        <authorList>
            <person name="Jung H.-Y."/>
        </authorList>
    </citation>
    <scope>NUCLEOTIDE SEQUENCE [LARGE SCALE GENOMIC DNA]</scope>
    <source>
        <strain evidence="3 4">SD-b</strain>
    </source>
</reference>
<sequence length="514" mass="60003">MKNFLLFVILFISSCITQKSLKTPREQYGKLFETIQTQRVFPDNKTFVDAVSKLKPEEILRAYKKQSTDKDFNLKAFANEYFELPSANHKKFVTQNENIRKHIDTLWTVLQRKADVSQMGSLIPLPHPYIVPGGRFREVYYWDSYFTMLGLKQSRKIETIQDMIDNFAYLIDRFGFVPNGNRTYYLTRSQPPFFSLMIDLLAQAKGDEIYIKYQPQLIKEYQFWMHGKNELDQMEAAHNLVKLGKDTFLNRYWDESDQPREESYDEDIAAAKLSSMPNEEFYRNVRAAAESGWDFSSRWFADGENLKTIETTNIVPVDLNCLLYFMEQTIARSFSLQNDVKNANIYRAYADERKNAIIRYCWNDKNGWFLDYDYKLKEQTGSLSLAGVFPLFFKIADLYQANKVAFMIQQKFLKPGGLVTTLKNTNQQWDSPNGWAPLQYIAIKGLRNYKLNVLGDTIAKRWIYLNKRVFKQTGKLMEKYNVVDLKLGAGGGEYPLQDGFGWTNGVLLELMNNN</sequence>
<dbReference type="Pfam" id="PF01204">
    <property type="entry name" value="Trehalase"/>
    <property type="match status" value="1"/>
</dbReference>
<comment type="caution">
    <text evidence="3">The sequence shown here is derived from an EMBL/GenBank/DDBJ whole genome shotgun (WGS) entry which is preliminary data.</text>
</comment>
<dbReference type="PROSITE" id="PS00927">
    <property type="entry name" value="TREHALASE_1"/>
    <property type="match status" value="1"/>
</dbReference>
<dbReference type="InterPro" id="IPR018232">
    <property type="entry name" value="Glyco_hydro_37_CS"/>
</dbReference>
<evidence type="ECO:0000313" key="4">
    <source>
        <dbReference type="Proteomes" id="UP000660024"/>
    </source>
</evidence>
<dbReference type="PRINTS" id="PR00744">
    <property type="entry name" value="GLHYDRLASE37"/>
</dbReference>